<keyword evidence="3" id="KW-0472">Membrane</keyword>
<feature type="transmembrane region" description="Helical" evidence="3">
    <location>
        <begin position="63"/>
        <end position="84"/>
    </location>
</feature>
<gene>
    <name evidence="4" type="ORF">KUL25_17520</name>
</gene>
<dbReference type="Pfam" id="PF13779">
    <property type="entry name" value="DUF4175"/>
    <property type="match status" value="1"/>
</dbReference>
<dbReference type="EMBL" id="CP078073">
    <property type="protein sequence ID" value="QXL90106.1"/>
    <property type="molecule type" value="Genomic_DNA"/>
</dbReference>
<keyword evidence="5" id="KW-1185">Reference proteome</keyword>
<reference evidence="4 5" key="1">
    <citation type="submission" date="2021-07" db="EMBL/GenBank/DDBJ databases">
        <title>Karlodiniumbacter phycospheric gen. nov., sp. nov., a phycosphere bacterium isolated from karlodinium veneficum.</title>
        <authorList>
            <person name="Peng Y."/>
            <person name="Jiang L."/>
            <person name="Lee J."/>
        </authorList>
    </citation>
    <scope>NUCLEOTIDE SEQUENCE</scope>
    <source>
        <strain evidence="4 5">N5</strain>
    </source>
</reference>
<keyword evidence="1" id="KW-0175">Coiled coil</keyword>
<accession>A0A975U0C0</accession>
<evidence type="ECO:0000256" key="2">
    <source>
        <dbReference type="SAM" id="MobiDB-lite"/>
    </source>
</evidence>
<feature type="coiled-coil region" evidence="1">
    <location>
        <begin position="498"/>
        <end position="545"/>
    </location>
</feature>
<evidence type="ECO:0000256" key="1">
    <source>
        <dbReference type="SAM" id="Coils"/>
    </source>
</evidence>
<sequence length="851" mass="92157">MTEDNADTGPKTDAIKRLIWPLRLTRAGMVAERFVRAFWPVWTLVFVVFAALAFGAGSLASPTVIWSVLGVVSLAALVLIALGIHGFNMPTHAEALERLDATMPGRPITTLLDTPAVGGSDAASRSVWVTHVARMANRAASARAPQPDLRVSRADPYALRYIGAVALAMALLFGGLSRVTEVGEVPLGPGAATASAGPSWEGWVEPPIYTGLPSLYLNDITADGFQAPLGSDITLRAYGAPGEITLRTDIGPMPEPDPNAYAQTVTMERGGTLAVDGPGGREWTVSVRPDQPPTIALDGEVEGEPPGAMQFTFTATDDYGVSSGTATIRLNADAADRRFGLAVDPEPREPVVLDLPMPFRGNRDEFTEVVLEDLSEHPFANLPVTLTLTAVDDAGQIATASYDVARLPGQRFFDPLANGLIELRRDILWSRENAERSARLLRALTHRPEDGLNEGVYLALRSAIQRLESAIDFISIEAQEDVAEILWNAALELEFGDAGSALERLRRAQERLEEAMRQGASDEEIAELMQEMREAMDDYMQELADNTEFGDDTDQPDQGGERQEMTGADLDEMLRRIEELMQEGRIAEAMEMLQALQEMLENMEITQGDGSGDGPQTPGQQAMEGLQDTLRGQQELSDDAFQDLQEQFNPNRPGQQSEQQGDAPQGNQPGQEGENPGDSAGGDGSEGSLAERQQELLRQLEEQARRLPGTGTEAGDEALDQLGDAGRAMDEAADALERGDIAEALDLQSEAMEALREGMTQLGEALAQEQGAEPGQGQAEGNMAESRPLQDPLGRQAGNNGAFGSDENGLGENEEARQRARELLDLLRDRAAEQARPEIERDYLRRLLEQF</sequence>
<keyword evidence="3" id="KW-1133">Transmembrane helix</keyword>
<evidence type="ECO:0000313" key="5">
    <source>
        <dbReference type="Proteomes" id="UP000693972"/>
    </source>
</evidence>
<evidence type="ECO:0000313" key="4">
    <source>
        <dbReference type="EMBL" id="QXL90106.1"/>
    </source>
</evidence>
<dbReference type="AlphaFoldDB" id="A0A975U0C0"/>
<protein>
    <submittedName>
        <fullName evidence="4">DUF4175 domain-containing protein</fullName>
    </submittedName>
</protein>
<keyword evidence="3" id="KW-0812">Transmembrane</keyword>
<feature type="region of interest" description="Disordered" evidence="2">
    <location>
        <begin position="641"/>
        <end position="735"/>
    </location>
</feature>
<dbReference type="Proteomes" id="UP000693972">
    <property type="component" value="Unassembled WGS sequence"/>
</dbReference>
<feature type="compositionally biased region" description="Basic and acidic residues" evidence="2">
    <location>
        <begin position="692"/>
        <end position="705"/>
    </location>
</feature>
<feature type="region of interest" description="Disordered" evidence="2">
    <location>
        <begin position="764"/>
        <end position="817"/>
    </location>
</feature>
<organism evidence="4">
    <name type="scientific">Gymnodinialimonas phycosphaerae</name>
    <dbReference type="NCBI Taxonomy" id="2841589"/>
    <lineage>
        <taxon>Bacteria</taxon>
        <taxon>Pseudomonadati</taxon>
        <taxon>Pseudomonadota</taxon>
        <taxon>Alphaproteobacteria</taxon>
        <taxon>Rhodobacterales</taxon>
        <taxon>Paracoccaceae</taxon>
        <taxon>Gymnodinialimonas</taxon>
    </lineage>
</organism>
<proteinExistence type="predicted"/>
<dbReference type="InterPro" id="IPR012683">
    <property type="entry name" value="CHP02302_TM"/>
</dbReference>
<feature type="compositionally biased region" description="Polar residues" evidence="2">
    <location>
        <begin position="644"/>
        <end position="670"/>
    </location>
</feature>
<dbReference type="RefSeq" id="WP_257894115.1">
    <property type="nucleotide sequence ID" value="NZ_JAIMBW010000001.1"/>
</dbReference>
<feature type="coiled-coil region" evidence="1">
    <location>
        <begin position="570"/>
        <end position="606"/>
    </location>
</feature>
<feature type="transmembrane region" description="Helical" evidence="3">
    <location>
        <begin position="158"/>
        <end position="176"/>
    </location>
</feature>
<feature type="transmembrane region" description="Helical" evidence="3">
    <location>
        <begin position="37"/>
        <end position="57"/>
    </location>
</feature>
<evidence type="ECO:0000256" key="3">
    <source>
        <dbReference type="SAM" id="Phobius"/>
    </source>
</evidence>
<dbReference type="EMBL" id="JAIMBW010000001">
    <property type="protein sequence ID" value="MBY4894561.1"/>
    <property type="molecule type" value="Genomic_DNA"/>
</dbReference>
<feature type="compositionally biased region" description="Low complexity" evidence="2">
    <location>
        <begin position="764"/>
        <end position="781"/>
    </location>
</feature>
<name>A0A975U0C0_9RHOB</name>